<dbReference type="PATRIC" id="fig|1158612.3.peg.2002"/>
<feature type="coiled-coil region" evidence="1">
    <location>
        <begin position="99"/>
        <end position="140"/>
    </location>
</feature>
<feature type="transmembrane region" description="Helical" evidence="2">
    <location>
        <begin position="27"/>
        <end position="47"/>
    </location>
</feature>
<evidence type="ECO:0000313" key="3">
    <source>
        <dbReference type="EMBL" id="EOL45220.1"/>
    </source>
</evidence>
<evidence type="ECO:0008006" key="5">
    <source>
        <dbReference type="Google" id="ProtNLM"/>
    </source>
</evidence>
<dbReference type="Proteomes" id="UP000013840">
    <property type="component" value="Unassembled WGS sequence"/>
</dbReference>
<feature type="transmembrane region" description="Helical" evidence="2">
    <location>
        <begin position="68"/>
        <end position="87"/>
    </location>
</feature>
<name>R3WTS0_9ENTE</name>
<keyword evidence="1" id="KW-0175">Coiled coil</keyword>
<comment type="caution">
    <text evidence="3">The sequence shown here is derived from an EMBL/GenBank/DDBJ whole genome shotgun (WGS) entry which is preliminary data.</text>
</comment>
<accession>R3WTS0</accession>
<dbReference type="EMBL" id="AJAU01000018">
    <property type="protein sequence ID" value="EOL45220.1"/>
    <property type="molecule type" value="Genomic_DNA"/>
</dbReference>
<evidence type="ECO:0000256" key="1">
    <source>
        <dbReference type="SAM" id="Coils"/>
    </source>
</evidence>
<evidence type="ECO:0000313" key="4">
    <source>
        <dbReference type="Proteomes" id="UP000013840"/>
    </source>
</evidence>
<keyword evidence="2" id="KW-0472">Membrane</keyword>
<keyword evidence="2" id="KW-0812">Transmembrane</keyword>
<reference evidence="3 4" key="1">
    <citation type="submission" date="2013-02" db="EMBL/GenBank/DDBJ databases">
        <title>The Genome Sequence of Enterococcus caccae BAA-1240.</title>
        <authorList>
            <consortium name="The Broad Institute Genome Sequencing Platform"/>
            <consortium name="The Broad Institute Genome Sequencing Center for Infectious Disease"/>
            <person name="Earl A.M."/>
            <person name="Gilmore M.S."/>
            <person name="Lebreton F."/>
            <person name="Walker B."/>
            <person name="Young S.K."/>
            <person name="Zeng Q."/>
            <person name="Gargeya S."/>
            <person name="Fitzgerald M."/>
            <person name="Haas B."/>
            <person name="Abouelleil A."/>
            <person name="Alvarado L."/>
            <person name="Arachchi H.M."/>
            <person name="Berlin A.M."/>
            <person name="Chapman S.B."/>
            <person name="Dewar J."/>
            <person name="Goldberg J."/>
            <person name="Griggs A."/>
            <person name="Gujja S."/>
            <person name="Hansen M."/>
            <person name="Howarth C."/>
            <person name="Imamovic A."/>
            <person name="Larimer J."/>
            <person name="McCowan C."/>
            <person name="Murphy C."/>
            <person name="Neiman D."/>
            <person name="Pearson M."/>
            <person name="Priest M."/>
            <person name="Roberts A."/>
            <person name="Saif S."/>
            <person name="Shea T."/>
            <person name="Sisk P."/>
            <person name="Sykes S."/>
            <person name="Wortman J."/>
            <person name="Nusbaum C."/>
            <person name="Birren B."/>
        </authorList>
    </citation>
    <scope>NUCLEOTIDE SEQUENCE [LARGE SCALE GENOMIC DNA]</scope>
    <source>
        <strain evidence="3 4">ATCC BAA-1240</strain>
    </source>
</reference>
<keyword evidence="4" id="KW-1185">Reference proteome</keyword>
<protein>
    <recommendedName>
        <fullName evidence="5">Glycosyl hydrolase family 98 putative carbohydrate-binding module domain-containing protein</fullName>
    </recommendedName>
</protein>
<evidence type="ECO:0000256" key="2">
    <source>
        <dbReference type="SAM" id="Phobius"/>
    </source>
</evidence>
<dbReference type="AlphaFoldDB" id="R3WTS0"/>
<gene>
    <name evidence="3" type="ORF">UC7_02026</name>
</gene>
<organism evidence="3 4">
    <name type="scientific">Enterococcus caccae ATCC BAA-1240</name>
    <dbReference type="NCBI Taxonomy" id="1158612"/>
    <lineage>
        <taxon>Bacteria</taxon>
        <taxon>Bacillati</taxon>
        <taxon>Bacillota</taxon>
        <taxon>Bacilli</taxon>
        <taxon>Lactobacillales</taxon>
        <taxon>Enterococcaceae</taxon>
        <taxon>Enterococcus</taxon>
    </lineage>
</organism>
<dbReference type="eggNOG" id="ENOG50305ZE">
    <property type="taxonomic scope" value="Bacteria"/>
</dbReference>
<keyword evidence="2" id="KW-1133">Transmembrane helix</keyword>
<proteinExistence type="predicted"/>
<sequence length="339" mass="39243">MYNFLFIFGIIRKDFIKKKGSYKLSTFLVVFLGIILLLIFISMFLFWRLNTRKKNQHEQTKSDLIKEFSPLIVAYVGIFITALPYLVPEEKVPVFFPEYEDKISEIDKLKKDNNELKSTIANQTQEQTKLSKKNKVLEEKNYAELTKVSLVVDGLAMEAGNNVVADVNDILYFNEDVLKNFVEQEISYNEEDKTIYIGKKSDQKITKQKISEQYSILYGGENYTSLKDVDEEYHVGGETIADGFIFKEYSWSERIALLNTNNKFTKVEFDVGRIDESTSSLENGKMKIEFNGEKKHQENIRADITSQHYEYDITNVKTLKLSLADSGSSFGFYNIVFTK</sequence>